<evidence type="ECO:0000313" key="2">
    <source>
        <dbReference type="EMBL" id="NYA71166.1"/>
    </source>
</evidence>
<reference evidence="2 3" key="1">
    <citation type="submission" date="2020-07" db="EMBL/GenBank/DDBJ databases">
        <authorList>
            <person name="Sun Q."/>
        </authorList>
    </citation>
    <scope>NUCLEOTIDE SEQUENCE [LARGE SCALE GENOMIC DNA]</scope>
    <source>
        <strain evidence="2 3">MAH-1</strain>
    </source>
</reference>
<dbReference type="InterPro" id="IPR026341">
    <property type="entry name" value="T9SS_type_B"/>
</dbReference>
<dbReference type="PROSITE" id="PS51257">
    <property type="entry name" value="PROKAR_LIPOPROTEIN"/>
    <property type="match status" value="1"/>
</dbReference>
<feature type="chain" id="PRO_5031081272" evidence="1">
    <location>
        <begin position="20"/>
        <end position="762"/>
    </location>
</feature>
<organism evidence="2 3">
    <name type="scientific">Flavobacterium agri</name>
    <dbReference type="NCBI Taxonomy" id="2743471"/>
    <lineage>
        <taxon>Bacteria</taxon>
        <taxon>Pseudomonadati</taxon>
        <taxon>Bacteroidota</taxon>
        <taxon>Flavobacteriia</taxon>
        <taxon>Flavobacteriales</taxon>
        <taxon>Flavobacteriaceae</taxon>
        <taxon>Flavobacterium</taxon>
    </lineage>
</organism>
<dbReference type="NCBIfam" id="TIGR04131">
    <property type="entry name" value="Bac_Flav_CTERM"/>
    <property type="match status" value="1"/>
</dbReference>
<gene>
    <name evidence="2" type="ORF">HZF10_09570</name>
</gene>
<dbReference type="EMBL" id="JACBJI010000003">
    <property type="protein sequence ID" value="NYA71166.1"/>
    <property type="molecule type" value="Genomic_DNA"/>
</dbReference>
<evidence type="ECO:0000256" key="1">
    <source>
        <dbReference type="SAM" id="SignalP"/>
    </source>
</evidence>
<proteinExistence type="predicted"/>
<evidence type="ECO:0000313" key="3">
    <source>
        <dbReference type="Proteomes" id="UP000535020"/>
    </source>
</evidence>
<dbReference type="AlphaFoldDB" id="A0A7Y8Y2A5"/>
<accession>A0A7Y8Y2A5</accession>
<dbReference type="Proteomes" id="UP000535020">
    <property type="component" value="Unassembled WGS sequence"/>
</dbReference>
<feature type="signal peptide" evidence="1">
    <location>
        <begin position="1"/>
        <end position="19"/>
    </location>
</feature>
<dbReference type="Gene3D" id="2.60.40.10">
    <property type="entry name" value="Immunoglobulins"/>
    <property type="match status" value="1"/>
</dbReference>
<dbReference type="Pfam" id="PF13585">
    <property type="entry name" value="CHU_C"/>
    <property type="match status" value="1"/>
</dbReference>
<keyword evidence="1" id="KW-0732">Signal</keyword>
<comment type="caution">
    <text evidence="2">The sequence shown here is derived from an EMBL/GenBank/DDBJ whole genome shotgun (WGS) entry which is preliminary data.</text>
</comment>
<dbReference type="InterPro" id="IPR013783">
    <property type="entry name" value="Ig-like_fold"/>
</dbReference>
<sequence>MREILFIFVLGLFGCNASAQYISVDENYTTFQLVNDVLINNPCGQASNIVVSGWSFSSGNTFGYFNANGSAFPFQDGVVLTTGRAASAVGPNTSLLSEGPTNWNGDNDLENALNVNNTINATVLEFDFLPQASEFSFEYIFSSEQYLSNPSQNQCAYTDGFAFLLKKANTSDPYQNLAVVPQTSTPVTVNTVRGPGTVCPPQNEEYFDAFNADEHPTNYNGQTKPLTAKAFVQAGVLYHIKLVVADQGNNLYDSAIFLKGGSFKVEKDLGADRLLSTFNALCPNSTLTLNAQENGATSYKWYKNDILIPGATLATYDVTQPGTYKVEILLGSGCVSTGEIKLEYSTEPAYQSPVTMVQCDPDNNGISTFNLTNAIDALTLGNTAFNPVTFYESMADAISNTNPIPPLYYDAMDDTQVIAKMKYGFDCYVYATLILQLTYNPASPQALTVCDTDGTVDGFTAFDLDQQATPLVLNGLPIGLTVEYYASNLDALTQTNPLSNNFTNTTASQQIIYARVVSGSACYDIVKVTLNVTALTPPGFEDETLNICPDETLTLSVAGNFASYLWSTGETSSQITVNAIGNYTLTVTDANGCQAVKEFTVVTPDPPVFEWAEITNFQGNDNSIVVHYSGNSEYEFSVDGEHFQSTPNFGNLPGGAYDIYIRDLHRCYTIGPFSVFIVDYPTYFTPNGDGIHDYWQVTALNSQPSSLVSIFDRYGKLLCQFDGYSIGWDGKFNSRELPSTDYWFTLQLAGGRIVKGHFSLKR</sequence>
<dbReference type="NCBIfam" id="NF038133">
    <property type="entry name" value="choice_anch_L"/>
    <property type="match status" value="1"/>
</dbReference>
<dbReference type="RefSeq" id="WP_176005968.1">
    <property type="nucleotide sequence ID" value="NZ_JABWMI010000010.1"/>
</dbReference>
<keyword evidence="3" id="KW-1185">Reference proteome</keyword>
<name>A0A7Y8Y2A5_9FLAO</name>
<protein>
    <submittedName>
        <fullName evidence="2">T9SS type B sorting domain-containing protein</fullName>
    </submittedName>
</protein>
<dbReference type="InterPro" id="IPR049804">
    <property type="entry name" value="Choice_anch_L"/>
</dbReference>